<sequence length="70" mass="7699">AAEPRHQDTRGQCRGRARRAHRSAHAGRSPSAPGRVLAGRGPVPGPGRNGLVRPFGRGRIRRLHLLRRQL</sequence>
<evidence type="ECO:0000256" key="1">
    <source>
        <dbReference type="SAM" id="MobiDB-lite"/>
    </source>
</evidence>
<proteinExistence type="predicted"/>
<organism evidence="2">
    <name type="scientific">uncultured Acidimicrobiales bacterium</name>
    <dbReference type="NCBI Taxonomy" id="310071"/>
    <lineage>
        <taxon>Bacteria</taxon>
        <taxon>Bacillati</taxon>
        <taxon>Actinomycetota</taxon>
        <taxon>Acidimicrobiia</taxon>
        <taxon>Acidimicrobiales</taxon>
        <taxon>environmental samples</taxon>
    </lineage>
</organism>
<evidence type="ECO:0000313" key="2">
    <source>
        <dbReference type="EMBL" id="CAA9211800.1"/>
    </source>
</evidence>
<feature type="non-terminal residue" evidence="2">
    <location>
        <position position="1"/>
    </location>
</feature>
<gene>
    <name evidence="2" type="ORF">AVDCRST_MAG10-158</name>
</gene>
<feature type="compositionally biased region" description="Basic and acidic residues" evidence="1">
    <location>
        <begin position="1"/>
        <end position="11"/>
    </location>
</feature>
<accession>A0A6J4H0K2</accession>
<feature type="compositionally biased region" description="Low complexity" evidence="1">
    <location>
        <begin position="26"/>
        <end position="41"/>
    </location>
</feature>
<protein>
    <submittedName>
        <fullName evidence="2">Uncharacterized protein</fullName>
    </submittedName>
</protein>
<feature type="non-terminal residue" evidence="2">
    <location>
        <position position="70"/>
    </location>
</feature>
<feature type="region of interest" description="Disordered" evidence="1">
    <location>
        <begin position="1"/>
        <end position="54"/>
    </location>
</feature>
<dbReference type="AlphaFoldDB" id="A0A6J4H0K2"/>
<dbReference type="EMBL" id="CADCTB010000010">
    <property type="protein sequence ID" value="CAA9211800.1"/>
    <property type="molecule type" value="Genomic_DNA"/>
</dbReference>
<name>A0A6J4H0K2_9ACTN</name>
<feature type="compositionally biased region" description="Basic residues" evidence="1">
    <location>
        <begin position="13"/>
        <end position="25"/>
    </location>
</feature>
<reference evidence="2" key="1">
    <citation type="submission" date="2020-02" db="EMBL/GenBank/DDBJ databases">
        <authorList>
            <person name="Meier V. D."/>
        </authorList>
    </citation>
    <scope>NUCLEOTIDE SEQUENCE</scope>
    <source>
        <strain evidence="2">AVDCRST_MAG10</strain>
    </source>
</reference>